<reference evidence="1 2" key="1">
    <citation type="journal article" date="2014" name="Appl. Environ. Microbiol.">
        <title>Profile of Secreted Hydrolases, Associated Proteins, and SlpA in Thermoanaerobacterium saccharolyticum during the Degradation of Hemicellulose.</title>
        <authorList>
            <person name="Currie D.H."/>
            <person name="Guss A.M."/>
            <person name="Herring C.D."/>
            <person name="Giannone R.J."/>
            <person name="Johnson C.M."/>
            <person name="Lankford P.K."/>
            <person name="Brown S.D."/>
            <person name="Hettich R.L."/>
            <person name="Lynd L.R."/>
        </authorList>
    </citation>
    <scope>NUCLEOTIDE SEQUENCE [LARGE SCALE GENOMIC DNA]</scope>
    <source>
        <strain evidence="2">DSM 8691 / JW/SL-YS485</strain>
    </source>
</reference>
<sequence length="163" mass="18999">MRLEPGWAVKTLEHYLYNYYDEIRKLHNIKKNIIEASPSQFQEAGGGGINHMSNPTELKGIKLASNKDIIEKEKWLKVVKDVIKNAEIHDKLSGTKYFMLINKKYFDELCEDQICEELHIERATYYVWKREILMMGINLATAIGLIKYDDFLKKSKTDKIKAG</sequence>
<dbReference type="STRING" id="1094508.Tsac_2432"/>
<dbReference type="PATRIC" id="fig|1094508.3.peg.2466"/>
<dbReference type="eggNOG" id="ENOG5032YGV">
    <property type="taxonomic scope" value="Bacteria"/>
</dbReference>
<dbReference type="KEGG" id="tsh:Tsac_2432"/>
<organism evidence="1 2">
    <name type="scientific">Thermoanaerobacterium saccharolyticum (strain DSM 8691 / JW/SL-YS485)</name>
    <dbReference type="NCBI Taxonomy" id="1094508"/>
    <lineage>
        <taxon>Bacteria</taxon>
        <taxon>Bacillati</taxon>
        <taxon>Bacillota</taxon>
        <taxon>Clostridia</taxon>
        <taxon>Thermoanaerobacterales</taxon>
        <taxon>Thermoanaerobacteraceae</taxon>
        <taxon>Thermoanaerobacterium</taxon>
    </lineage>
</organism>
<protein>
    <submittedName>
        <fullName evidence="1">RinA family phage transcriptional regulator</fullName>
    </submittedName>
</protein>
<dbReference type="InterPro" id="IPR010861">
    <property type="entry name" value="DUF1492"/>
</dbReference>
<dbReference type="AlphaFoldDB" id="I3VY35"/>
<keyword evidence="2" id="KW-1185">Reference proteome</keyword>
<dbReference type="Proteomes" id="UP000006178">
    <property type="component" value="Chromosome"/>
</dbReference>
<gene>
    <name evidence="1" type="ordered locus">Tsac_2432</name>
</gene>
<proteinExistence type="predicted"/>
<dbReference type="Pfam" id="PF07374">
    <property type="entry name" value="DUF1492"/>
    <property type="match status" value="1"/>
</dbReference>
<name>I3VY35_THESW</name>
<accession>I3VY35</accession>
<evidence type="ECO:0000313" key="1">
    <source>
        <dbReference type="EMBL" id="AFK87430.1"/>
    </source>
</evidence>
<evidence type="ECO:0000313" key="2">
    <source>
        <dbReference type="Proteomes" id="UP000006178"/>
    </source>
</evidence>
<dbReference type="RefSeq" id="WP_014759266.1">
    <property type="nucleotide sequence ID" value="NC_017992.1"/>
</dbReference>
<dbReference type="BioCyc" id="TSAC1094508:GLMA-2462-MONOMER"/>
<dbReference type="EMBL" id="CP003184">
    <property type="protein sequence ID" value="AFK87430.1"/>
    <property type="molecule type" value="Genomic_DNA"/>
</dbReference>